<comment type="caution">
    <text evidence="1">The sequence shown here is derived from an EMBL/GenBank/DDBJ whole genome shotgun (WGS) entry which is preliminary data.</text>
</comment>
<dbReference type="EMBL" id="PJQD01000040">
    <property type="protein sequence ID" value="POY73129.1"/>
    <property type="molecule type" value="Genomic_DNA"/>
</dbReference>
<evidence type="ECO:0000313" key="1">
    <source>
        <dbReference type="EMBL" id="POY73129.1"/>
    </source>
</evidence>
<evidence type="ECO:0000313" key="2">
    <source>
        <dbReference type="Proteomes" id="UP000237144"/>
    </source>
</evidence>
<keyword evidence="2" id="KW-1185">Reference proteome</keyword>
<dbReference type="Proteomes" id="UP000237144">
    <property type="component" value="Unassembled WGS sequence"/>
</dbReference>
<sequence length="412" mass="45391">MTSTDAQAAQKLAAECLESLGITSAPPSSPRREAASTMPMPLLAYFDLLPNEFIELIIEHLQDDCCCDEVHALGQSDRRLASLVRSKQWQVIDAGHYRSQIALQELQNHANFVRKAAIRAGSDSYSLFRPGPFLTTLSRSCCEYNLAVLSRQAFAASFVVSQLSAQLQILTIQFVTAHDSRPPFGPVTPRRDPKAVCDLSVRLHEQKSGDEDLGDPIPRALAECHLLRYLSIELPSARLHSTFSMSNGDAVPSELTRIGLSCNATSLVDLIPFLAITAAANLVSVKIQASLMGVHTDLQPALLARLGRLELVTVPRGWRRDSTTDWPAIAFPHLIDPSSPIQILILRSLSPNDIYSALTFFERAQPIETLQHVRIVAANEDWSVRCSSGYKALADELQVWTAQTGIRTEVTW</sequence>
<accession>A0A2S5B8P2</accession>
<organism evidence="1 2">
    <name type="scientific">Rhodotorula taiwanensis</name>
    <dbReference type="NCBI Taxonomy" id="741276"/>
    <lineage>
        <taxon>Eukaryota</taxon>
        <taxon>Fungi</taxon>
        <taxon>Dikarya</taxon>
        <taxon>Basidiomycota</taxon>
        <taxon>Pucciniomycotina</taxon>
        <taxon>Microbotryomycetes</taxon>
        <taxon>Sporidiobolales</taxon>
        <taxon>Sporidiobolaceae</taxon>
        <taxon>Rhodotorula</taxon>
    </lineage>
</organism>
<reference evidence="1 2" key="1">
    <citation type="journal article" date="2018" name="Front. Microbiol.">
        <title>Prospects for Fungal Bioremediation of Acidic Radioactive Waste Sites: Characterization and Genome Sequence of Rhodotorula taiwanensis MD1149.</title>
        <authorList>
            <person name="Tkavc R."/>
            <person name="Matrosova V.Y."/>
            <person name="Grichenko O.E."/>
            <person name="Gostincar C."/>
            <person name="Volpe R.P."/>
            <person name="Klimenkova P."/>
            <person name="Gaidamakova E.K."/>
            <person name="Zhou C.E."/>
            <person name="Stewart B.J."/>
            <person name="Lyman M.G."/>
            <person name="Malfatti S.A."/>
            <person name="Rubinfeld B."/>
            <person name="Courtot M."/>
            <person name="Singh J."/>
            <person name="Dalgard C.L."/>
            <person name="Hamilton T."/>
            <person name="Frey K.G."/>
            <person name="Gunde-Cimerman N."/>
            <person name="Dugan L."/>
            <person name="Daly M.J."/>
        </authorList>
    </citation>
    <scope>NUCLEOTIDE SEQUENCE [LARGE SCALE GENOMIC DNA]</scope>
    <source>
        <strain evidence="1 2">MD1149</strain>
    </source>
</reference>
<proteinExistence type="predicted"/>
<name>A0A2S5B8P2_9BASI</name>
<dbReference type="AlphaFoldDB" id="A0A2S5B8P2"/>
<protein>
    <submittedName>
        <fullName evidence="1">Uncharacterized protein</fullName>
    </submittedName>
</protein>
<gene>
    <name evidence="1" type="ORF">BMF94_3822</name>
</gene>